<dbReference type="Pfam" id="PF03998">
    <property type="entry name" value="Utp11"/>
    <property type="match status" value="1"/>
</dbReference>
<evidence type="ECO:0008006" key="9">
    <source>
        <dbReference type="Google" id="ProtNLM"/>
    </source>
</evidence>
<protein>
    <recommendedName>
        <fullName evidence="9">U3 small nucleolar RNA-associated protein 11</fullName>
    </recommendedName>
</protein>
<evidence type="ECO:0000256" key="5">
    <source>
        <dbReference type="ARBA" id="ARBA00023242"/>
    </source>
</evidence>
<dbReference type="AlphaFoldDB" id="A0AAX4JUR1"/>
<dbReference type="RefSeq" id="XP_066075877.1">
    <property type="nucleotide sequence ID" value="XM_066219780.1"/>
</dbReference>
<organism evidence="7 8">
    <name type="scientific">Kwoniella dendrophila CBS 6074</name>
    <dbReference type="NCBI Taxonomy" id="1295534"/>
    <lineage>
        <taxon>Eukaryota</taxon>
        <taxon>Fungi</taxon>
        <taxon>Dikarya</taxon>
        <taxon>Basidiomycota</taxon>
        <taxon>Agaricomycotina</taxon>
        <taxon>Tremellomycetes</taxon>
        <taxon>Tremellales</taxon>
        <taxon>Cryptococcaceae</taxon>
        <taxon>Kwoniella</taxon>
    </lineage>
</organism>
<comment type="subcellular location">
    <subcellularLocation>
        <location evidence="2">Nucleus</location>
        <location evidence="2">Nucleolus</location>
    </subcellularLocation>
</comment>
<dbReference type="Proteomes" id="UP001355207">
    <property type="component" value="Chromosome 5"/>
</dbReference>
<comment type="function">
    <text evidence="1">Involved in nucleolar processing of pre-18S ribosomal RNA.</text>
</comment>
<evidence type="ECO:0000313" key="7">
    <source>
        <dbReference type="EMBL" id="WWC89114.1"/>
    </source>
</evidence>
<dbReference type="PANTHER" id="PTHR12838:SF0">
    <property type="entry name" value="U3 SMALL NUCLEOLAR RNA-ASSOCIATED PROTEIN 11-RELATED"/>
    <property type="match status" value="1"/>
</dbReference>
<dbReference type="GeneID" id="91094702"/>
<evidence type="ECO:0000256" key="4">
    <source>
        <dbReference type="ARBA" id="ARBA00022552"/>
    </source>
</evidence>
<proteinExistence type="inferred from homology"/>
<gene>
    <name evidence="7" type="ORF">L201_004032</name>
</gene>
<name>A0AAX4JUR1_9TREE</name>
<evidence type="ECO:0000256" key="2">
    <source>
        <dbReference type="ARBA" id="ARBA00004604"/>
    </source>
</evidence>
<evidence type="ECO:0000256" key="6">
    <source>
        <dbReference type="SAM" id="MobiDB-lite"/>
    </source>
</evidence>
<evidence type="ECO:0000256" key="1">
    <source>
        <dbReference type="ARBA" id="ARBA00004099"/>
    </source>
</evidence>
<evidence type="ECO:0000256" key="3">
    <source>
        <dbReference type="ARBA" id="ARBA00008105"/>
    </source>
</evidence>
<dbReference type="PANTHER" id="PTHR12838">
    <property type="entry name" value="U3 SMALL NUCLEOLAR RNA-ASSOCIATED PROTEIN 11"/>
    <property type="match status" value="1"/>
</dbReference>
<accession>A0AAX4JUR1</accession>
<comment type="similarity">
    <text evidence="3">Belongs to the UTP11 family.</text>
</comment>
<dbReference type="EMBL" id="CP144102">
    <property type="protein sequence ID" value="WWC89114.1"/>
    <property type="molecule type" value="Genomic_DNA"/>
</dbReference>
<dbReference type="InterPro" id="IPR007144">
    <property type="entry name" value="SSU_processome_Utp11"/>
</dbReference>
<feature type="region of interest" description="Disordered" evidence="6">
    <location>
        <begin position="280"/>
        <end position="309"/>
    </location>
</feature>
<evidence type="ECO:0000313" key="8">
    <source>
        <dbReference type="Proteomes" id="UP001355207"/>
    </source>
</evidence>
<sequence>MARRNHKERSQPTHRARMGLLEKHKDYVHRARDYKSKQDRIKKLREKAAFKNKDEFYFGMIKNQTKNGIAIADRGNKSLDTDLVKLLKTQDLGYLRIQIAKDEKKIRNLKAELEVSSSLAGPSNSLSADIESEWDAVAELAEVEKLAEMGIIIKPQELSLSSTSRKKGKGKGKAPAEGHVIFADDKEEFEKYGESSSPSIEDDAIADEEVVDLGWAEPIQLKKKNKQKVIELIKADIDEETIAEQAREHRMENLTLLSAYLGRIKLLRQAESKLEMTKGLMGKGGSAKKIRESGFVEDDTAPENKNGERTRLQSKLWKWKLERRR</sequence>
<feature type="compositionally biased region" description="Basic residues" evidence="6">
    <location>
        <begin position="1"/>
        <end position="17"/>
    </location>
</feature>
<dbReference type="GO" id="GO:0006364">
    <property type="term" value="P:rRNA processing"/>
    <property type="evidence" value="ECO:0007669"/>
    <property type="project" value="UniProtKB-KW"/>
</dbReference>
<keyword evidence="4" id="KW-0698">rRNA processing</keyword>
<reference evidence="7 8" key="1">
    <citation type="submission" date="2024-01" db="EMBL/GenBank/DDBJ databases">
        <title>Comparative genomics of Cryptococcus and Kwoniella reveals pathogenesis evolution and contrasting modes of karyotype evolution via chromosome fusion or intercentromeric recombination.</title>
        <authorList>
            <person name="Coelho M.A."/>
            <person name="David-Palma M."/>
            <person name="Shea T."/>
            <person name="Bowers K."/>
            <person name="McGinley-Smith S."/>
            <person name="Mohammad A.W."/>
            <person name="Gnirke A."/>
            <person name="Yurkov A.M."/>
            <person name="Nowrousian M."/>
            <person name="Sun S."/>
            <person name="Cuomo C.A."/>
            <person name="Heitman J."/>
        </authorList>
    </citation>
    <scope>NUCLEOTIDE SEQUENCE [LARGE SCALE GENOMIC DNA]</scope>
    <source>
        <strain evidence="7 8">CBS 6074</strain>
    </source>
</reference>
<keyword evidence="5" id="KW-0539">Nucleus</keyword>
<feature type="region of interest" description="Disordered" evidence="6">
    <location>
        <begin position="1"/>
        <end position="21"/>
    </location>
</feature>
<keyword evidence="8" id="KW-1185">Reference proteome</keyword>
<dbReference type="GO" id="GO:0032040">
    <property type="term" value="C:small-subunit processome"/>
    <property type="evidence" value="ECO:0007669"/>
    <property type="project" value="InterPro"/>
</dbReference>